<accession>A0ABV6YXZ4</accession>
<proteinExistence type="inferred from homology"/>
<keyword evidence="7 8" id="KW-0472">Membrane</keyword>
<dbReference type="Pfam" id="PF01032">
    <property type="entry name" value="FecCD"/>
    <property type="match status" value="1"/>
</dbReference>
<sequence>MKTELKPSLGQQWTVISFAIILGLVFFVSFTVGRYPLSLASLLKIVLSYVGLTSQSAIPVPDYNIFIHVRLPRILLVTFVGGALAISGGIYQGIFRNPLVSPDILGVTMGACFGAAIGILLPFGSEVTIRMFAFIFGIVAVVLAYFIAQLGKASPILMLILSGIIVSSFFGAALSLLKYIADPYQELPSIVFWIMGGFHRTSWSEVLWSLPMICVGVITMHLMRYKLNPLSLGDNEAQSLGINVGVTRLLFIAMATMVVAASVAVCGSVGWIGLVIPHLSRLIIGPHHGRMIPFSFILGALFLLLMDDFARTVTVSEIPIGIITAFFGAPLFAYFLITGRKAGWNL</sequence>
<dbReference type="PANTHER" id="PTHR30472:SF70">
    <property type="entry name" value="MOLYBDATE IMPORT SYSTEM PERMEASE PROTEIN MOLB"/>
    <property type="match status" value="1"/>
</dbReference>
<evidence type="ECO:0000313" key="9">
    <source>
        <dbReference type="EMBL" id="MFC1851079.1"/>
    </source>
</evidence>
<feature type="transmembrane region" description="Helical" evidence="8">
    <location>
        <begin position="318"/>
        <end position="337"/>
    </location>
</feature>
<evidence type="ECO:0000256" key="2">
    <source>
        <dbReference type="ARBA" id="ARBA00007935"/>
    </source>
</evidence>
<protein>
    <submittedName>
        <fullName evidence="9">FecCD family ABC transporter permease</fullName>
    </submittedName>
</protein>
<evidence type="ECO:0000256" key="4">
    <source>
        <dbReference type="ARBA" id="ARBA00022475"/>
    </source>
</evidence>
<dbReference type="SUPFAM" id="SSF81345">
    <property type="entry name" value="ABC transporter involved in vitamin B12 uptake, BtuC"/>
    <property type="match status" value="1"/>
</dbReference>
<organism evidence="9 10">
    <name type="scientific">candidate division CSSED10-310 bacterium</name>
    <dbReference type="NCBI Taxonomy" id="2855610"/>
    <lineage>
        <taxon>Bacteria</taxon>
        <taxon>Bacteria division CSSED10-310</taxon>
    </lineage>
</organism>
<evidence type="ECO:0000256" key="1">
    <source>
        <dbReference type="ARBA" id="ARBA00004651"/>
    </source>
</evidence>
<name>A0ABV6YXZ4_UNCC1</name>
<keyword evidence="10" id="KW-1185">Reference proteome</keyword>
<reference evidence="9 10" key="1">
    <citation type="submission" date="2024-09" db="EMBL/GenBank/DDBJ databases">
        <title>Laminarin stimulates single cell rates of sulfate reduction while oxygen inhibits transcriptomic activity in coastal marine sediment.</title>
        <authorList>
            <person name="Lindsay M."/>
            <person name="Orcutt B."/>
            <person name="Emerson D."/>
            <person name="Stepanauskas R."/>
            <person name="D'Angelo T."/>
        </authorList>
    </citation>
    <scope>NUCLEOTIDE SEQUENCE [LARGE SCALE GENOMIC DNA]</scope>
    <source>
        <strain evidence="9">SAG AM-311-K15</strain>
    </source>
</reference>
<dbReference type="InterPro" id="IPR037294">
    <property type="entry name" value="ABC_BtuC-like"/>
</dbReference>
<gene>
    <name evidence="9" type="ORF">ACFL27_12870</name>
</gene>
<dbReference type="Gene3D" id="1.10.3470.10">
    <property type="entry name" value="ABC transporter involved in vitamin B12 uptake, BtuC"/>
    <property type="match status" value="1"/>
</dbReference>
<feature type="transmembrane region" description="Helical" evidence="8">
    <location>
        <begin position="131"/>
        <end position="150"/>
    </location>
</feature>
<keyword evidence="5 8" id="KW-0812">Transmembrane</keyword>
<feature type="transmembrane region" description="Helical" evidence="8">
    <location>
        <begin position="202"/>
        <end position="223"/>
    </location>
</feature>
<feature type="transmembrane region" description="Helical" evidence="8">
    <location>
        <begin position="12"/>
        <end position="29"/>
    </location>
</feature>
<keyword evidence="3" id="KW-0813">Transport</keyword>
<dbReference type="EMBL" id="JBHPBY010000151">
    <property type="protein sequence ID" value="MFC1851079.1"/>
    <property type="molecule type" value="Genomic_DNA"/>
</dbReference>
<dbReference type="PANTHER" id="PTHR30472">
    <property type="entry name" value="FERRIC ENTEROBACTIN TRANSPORT SYSTEM PERMEASE PROTEIN"/>
    <property type="match status" value="1"/>
</dbReference>
<evidence type="ECO:0000256" key="7">
    <source>
        <dbReference type="ARBA" id="ARBA00023136"/>
    </source>
</evidence>
<evidence type="ECO:0000256" key="3">
    <source>
        <dbReference type="ARBA" id="ARBA00022448"/>
    </source>
</evidence>
<evidence type="ECO:0000256" key="6">
    <source>
        <dbReference type="ARBA" id="ARBA00022989"/>
    </source>
</evidence>
<feature type="transmembrane region" description="Helical" evidence="8">
    <location>
        <begin position="288"/>
        <end position="306"/>
    </location>
</feature>
<feature type="transmembrane region" description="Helical" evidence="8">
    <location>
        <begin position="249"/>
        <end position="276"/>
    </location>
</feature>
<feature type="transmembrane region" description="Helical" evidence="8">
    <location>
        <begin position="74"/>
        <end position="92"/>
    </location>
</feature>
<feature type="transmembrane region" description="Helical" evidence="8">
    <location>
        <begin position="156"/>
        <end position="181"/>
    </location>
</feature>
<evidence type="ECO:0000256" key="8">
    <source>
        <dbReference type="SAM" id="Phobius"/>
    </source>
</evidence>
<comment type="subcellular location">
    <subcellularLocation>
        <location evidence="1">Cell membrane</location>
        <topology evidence="1">Multi-pass membrane protein</topology>
    </subcellularLocation>
</comment>
<comment type="similarity">
    <text evidence="2">Belongs to the binding-protein-dependent transport system permease family. FecCD subfamily.</text>
</comment>
<evidence type="ECO:0000313" key="10">
    <source>
        <dbReference type="Proteomes" id="UP001594351"/>
    </source>
</evidence>
<dbReference type="CDD" id="cd06550">
    <property type="entry name" value="TM_ABC_iron-siderophores_like"/>
    <property type="match status" value="1"/>
</dbReference>
<keyword evidence="6 8" id="KW-1133">Transmembrane helix</keyword>
<comment type="caution">
    <text evidence="9">The sequence shown here is derived from an EMBL/GenBank/DDBJ whole genome shotgun (WGS) entry which is preliminary data.</text>
</comment>
<dbReference type="InterPro" id="IPR000522">
    <property type="entry name" value="ABC_transptr_permease_BtuC"/>
</dbReference>
<evidence type="ECO:0000256" key="5">
    <source>
        <dbReference type="ARBA" id="ARBA00022692"/>
    </source>
</evidence>
<dbReference type="Proteomes" id="UP001594351">
    <property type="component" value="Unassembled WGS sequence"/>
</dbReference>
<keyword evidence="4" id="KW-1003">Cell membrane</keyword>
<feature type="transmembrane region" description="Helical" evidence="8">
    <location>
        <begin position="104"/>
        <end position="124"/>
    </location>
</feature>